<evidence type="ECO:0000313" key="2">
    <source>
        <dbReference type="EMBL" id="PJE97161.1"/>
    </source>
</evidence>
<dbReference type="Pfam" id="PF13671">
    <property type="entry name" value="AAA_33"/>
    <property type="match status" value="1"/>
</dbReference>
<dbReference type="Proteomes" id="UP000230407">
    <property type="component" value="Unassembled WGS sequence"/>
</dbReference>
<organism evidence="2 3">
    <name type="scientific">Streptomyces carminius</name>
    <dbReference type="NCBI Taxonomy" id="2665496"/>
    <lineage>
        <taxon>Bacteria</taxon>
        <taxon>Bacillati</taxon>
        <taxon>Actinomycetota</taxon>
        <taxon>Actinomycetes</taxon>
        <taxon>Kitasatosporales</taxon>
        <taxon>Streptomycetaceae</taxon>
        <taxon>Streptomyces</taxon>
    </lineage>
</organism>
<proteinExistence type="predicted"/>
<comment type="caution">
    <text evidence="2">The sequence shown here is derived from an EMBL/GenBank/DDBJ whole genome shotgun (WGS) entry which is preliminary data.</text>
</comment>
<protein>
    <submittedName>
        <fullName evidence="2">ATP/GTP-binding protein</fullName>
    </submittedName>
</protein>
<dbReference type="AlphaFoldDB" id="A0A2M8LYZ4"/>
<reference evidence="2 3" key="1">
    <citation type="submission" date="2017-11" db="EMBL/GenBank/DDBJ databases">
        <title>Streptomyces carmine sp. nov., a novel actinomycete isolated from Sophora alopecuroides in Xinjiang, China.</title>
        <authorList>
            <person name="Wang Y."/>
            <person name="Luo X."/>
            <person name="Wan C."/>
            <person name="Zhang L."/>
        </authorList>
    </citation>
    <scope>NUCLEOTIDE SEQUENCE [LARGE SCALE GENOMIC DNA]</scope>
    <source>
        <strain evidence="2 3">TRM SA0054</strain>
    </source>
</reference>
<name>A0A2M8LYZ4_9ACTN</name>
<keyword evidence="3" id="KW-1185">Reference proteome</keyword>
<evidence type="ECO:0000256" key="1">
    <source>
        <dbReference type="SAM" id="MobiDB-lite"/>
    </source>
</evidence>
<sequence length="217" mass="24336">MNTADDCLATKQPTTRAPHCVLMAAMPGSGKTQLAQALAAHGMVRLCPDEEMFRRHGRYGVDFPRGQFRVRERPILDDLAVDLRNTLSSGKDVVFDHGFWTPAERAEWRTIILSAGGVPMLVHLPVPHDVRWSRIRERNRNFHTDPNAIYFSEEDLRRFATRFVPPGEDEPHLVYDGNPGTVISAMQSGQDGRPSVQPEELQRAGRTCLGVPNDTPE</sequence>
<dbReference type="SUPFAM" id="SSF52540">
    <property type="entry name" value="P-loop containing nucleoside triphosphate hydrolases"/>
    <property type="match status" value="1"/>
</dbReference>
<dbReference type="EMBL" id="PGGW01000049">
    <property type="protein sequence ID" value="PJE97161.1"/>
    <property type="molecule type" value="Genomic_DNA"/>
</dbReference>
<accession>A0A2M8LYZ4</accession>
<dbReference type="RefSeq" id="WP_100202363.1">
    <property type="nucleotide sequence ID" value="NZ_PGGW01000049.1"/>
</dbReference>
<dbReference type="Gene3D" id="3.40.50.300">
    <property type="entry name" value="P-loop containing nucleotide triphosphate hydrolases"/>
    <property type="match status" value="1"/>
</dbReference>
<feature type="region of interest" description="Disordered" evidence="1">
    <location>
        <begin position="186"/>
        <end position="217"/>
    </location>
</feature>
<dbReference type="InterPro" id="IPR027417">
    <property type="entry name" value="P-loop_NTPase"/>
</dbReference>
<gene>
    <name evidence="2" type="ORF">CUT44_14375</name>
</gene>
<evidence type="ECO:0000313" key="3">
    <source>
        <dbReference type="Proteomes" id="UP000230407"/>
    </source>
</evidence>